<accession>A0A395JMP4</accession>
<dbReference type="CDD" id="cd03801">
    <property type="entry name" value="GT4_PimA-like"/>
    <property type="match status" value="1"/>
</dbReference>
<reference evidence="2 3" key="1">
    <citation type="submission" date="2018-06" db="EMBL/GenBank/DDBJ databases">
        <title>Genomic Encyclopedia of Type Strains, Phase IV (KMG-IV): sequencing the most valuable type-strain genomes for metagenomic binning, comparative biology and taxonomic classification.</title>
        <authorList>
            <person name="Goeker M."/>
        </authorList>
    </citation>
    <scope>NUCLEOTIDE SEQUENCE [LARGE SCALE GENOMIC DNA]</scope>
    <source>
        <strain evidence="2 3">DSM 24032</strain>
    </source>
</reference>
<feature type="compositionally biased region" description="Basic and acidic residues" evidence="1">
    <location>
        <begin position="415"/>
        <end position="428"/>
    </location>
</feature>
<dbReference type="Proteomes" id="UP000253083">
    <property type="component" value="Unassembled WGS sequence"/>
</dbReference>
<dbReference type="PANTHER" id="PTHR45947">
    <property type="entry name" value="SULFOQUINOVOSYL TRANSFERASE SQD2"/>
    <property type="match status" value="1"/>
</dbReference>
<dbReference type="FunCoup" id="A0A395JMP4">
    <property type="interactions" value="35"/>
</dbReference>
<evidence type="ECO:0000313" key="3">
    <source>
        <dbReference type="Proteomes" id="UP000253083"/>
    </source>
</evidence>
<evidence type="ECO:0000256" key="1">
    <source>
        <dbReference type="SAM" id="MobiDB-lite"/>
    </source>
</evidence>
<gene>
    <name evidence="2" type="ORF">DFR28_104100</name>
</gene>
<dbReference type="OrthoDB" id="9795746at2"/>
<keyword evidence="2" id="KW-0808">Transferase</keyword>
<dbReference type="InParanoid" id="A0A395JMP4"/>
<comment type="caution">
    <text evidence="2">The sequence shown here is derived from an EMBL/GenBank/DDBJ whole genome shotgun (WGS) entry which is preliminary data.</text>
</comment>
<name>A0A395JMP4_9GAMM</name>
<proteinExistence type="predicted"/>
<dbReference type="EMBL" id="QNRT01000004">
    <property type="protein sequence ID" value="RBP49174.1"/>
    <property type="molecule type" value="Genomic_DNA"/>
</dbReference>
<feature type="region of interest" description="Disordered" evidence="1">
    <location>
        <begin position="415"/>
        <end position="444"/>
    </location>
</feature>
<sequence>MTRSVLFIAPSAYPLGGVQTWLDYIVPGLQEHGLDAGIALTSGDLHDVDEYLKIHPFENSHTIDNPTGSSIGRTFALERLIVRLQPDAIIVVNIADVYRAINNLRRTHSDIKTKVITSIHGIHPGLIDDIQQYHHVIDAVITTNKLTQELVCRNTQIGKQRVLYAPYGVAAAPPSYTRPTHASKFTIAYVGRLDEDQKRIDDLIDIFTNVRKTIDNVEILIAGDGSKRQDIEKWVVEQNDDSNITYFGTLDSDALREQIYAKSDVLLLTSYWETGPIVAWEAFQHGLTLVTSQYIGCAEERSLIDGENCLIFEIGDTATAVAKLQQASSAVLRAKLAQNSQTLVDTKYSLYSSISAWAEQINYAMEFEPKHYHQLPASHTDSGRLSTTIDKLFGQSGLRLLDGIKRRLGIRFKHTDSGGEWPHSHSKVDSQSTSLHAYIDQGNK</sequence>
<dbReference type="Pfam" id="PF13692">
    <property type="entry name" value="Glyco_trans_1_4"/>
    <property type="match status" value="1"/>
</dbReference>
<dbReference type="Gene3D" id="3.40.50.2000">
    <property type="entry name" value="Glycogen Phosphorylase B"/>
    <property type="match status" value="2"/>
</dbReference>
<dbReference type="AlphaFoldDB" id="A0A395JMP4"/>
<dbReference type="PANTHER" id="PTHR45947:SF3">
    <property type="entry name" value="SULFOQUINOVOSYL TRANSFERASE SQD2"/>
    <property type="match status" value="1"/>
</dbReference>
<protein>
    <submittedName>
        <fullName evidence="2">Glycosyltransferase involved in cell wall biosynthesis</fullName>
    </submittedName>
</protein>
<dbReference type="RefSeq" id="WP_113955041.1">
    <property type="nucleotide sequence ID" value="NZ_QNRT01000004.1"/>
</dbReference>
<evidence type="ECO:0000313" key="2">
    <source>
        <dbReference type="EMBL" id="RBP49174.1"/>
    </source>
</evidence>
<dbReference type="SUPFAM" id="SSF53756">
    <property type="entry name" value="UDP-Glycosyltransferase/glycogen phosphorylase"/>
    <property type="match status" value="1"/>
</dbReference>
<keyword evidence="3" id="KW-1185">Reference proteome</keyword>
<organism evidence="2 3">
    <name type="scientific">Arenicella xantha</name>
    <dbReference type="NCBI Taxonomy" id="644221"/>
    <lineage>
        <taxon>Bacteria</taxon>
        <taxon>Pseudomonadati</taxon>
        <taxon>Pseudomonadota</taxon>
        <taxon>Gammaproteobacteria</taxon>
        <taxon>Arenicellales</taxon>
        <taxon>Arenicellaceae</taxon>
        <taxon>Arenicella</taxon>
    </lineage>
</organism>
<dbReference type="InterPro" id="IPR050194">
    <property type="entry name" value="Glycosyltransferase_grp1"/>
</dbReference>
<dbReference type="GO" id="GO:0016757">
    <property type="term" value="F:glycosyltransferase activity"/>
    <property type="evidence" value="ECO:0007669"/>
    <property type="project" value="TreeGrafter"/>
</dbReference>